<reference evidence="2 3" key="1">
    <citation type="submission" date="2015-05" db="EMBL/GenBank/DDBJ databases">
        <title>Photobacterium galathea sp. nov.</title>
        <authorList>
            <person name="Machado H."/>
            <person name="Gram L."/>
        </authorList>
    </citation>
    <scope>NUCLEOTIDE SEQUENCE [LARGE SCALE GENOMIC DNA]</scope>
    <source>
        <strain evidence="2 3">DSM 22954</strain>
    </source>
</reference>
<dbReference type="InterPro" id="IPR002818">
    <property type="entry name" value="DJ-1/PfpI"/>
</dbReference>
<dbReference type="PATRIC" id="fig|320778.3.peg.343"/>
<dbReference type="GO" id="GO:0016740">
    <property type="term" value="F:transferase activity"/>
    <property type="evidence" value="ECO:0007669"/>
    <property type="project" value="UniProtKB-KW"/>
</dbReference>
<comment type="caution">
    <text evidence="2">The sequence shown here is derived from an EMBL/GenBank/DDBJ whole genome shotgun (WGS) entry which is preliminary data.</text>
</comment>
<dbReference type="Gene3D" id="3.40.50.880">
    <property type="match status" value="1"/>
</dbReference>
<dbReference type="AlphaFoldDB" id="A0A0J1HIR1"/>
<dbReference type="Pfam" id="PF01965">
    <property type="entry name" value="DJ-1_PfpI"/>
    <property type="match status" value="1"/>
</dbReference>
<dbReference type="PANTHER" id="PTHR43130">
    <property type="entry name" value="ARAC-FAMILY TRANSCRIPTIONAL REGULATOR"/>
    <property type="match status" value="1"/>
</dbReference>
<dbReference type="SUPFAM" id="SSF52317">
    <property type="entry name" value="Class I glutamine amidotransferase-like"/>
    <property type="match status" value="1"/>
</dbReference>
<dbReference type="CDD" id="cd03139">
    <property type="entry name" value="GATase1_PfpI_2"/>
    <property type="match status" value="1"/>
</dbReference>
<sequence length="194" mass="21176">MNIGIYIYDNAEVLDFSGPFEVFTTAARVAGLDWQVSLISEHGGLVTARGNYLVQSHYSLSAHPPLDVLIVAGGVHNQELTKPDVLAWIRQMSEQATWATSVCTGAFILAKAGVLDGLTVTTHWEDIPALTEHFPALNVVSNQRWVEQGKVITSAGISAGIDMSLHLVSRLESVSLAERTARQMEYEWQGNKQG</sequence>
<dbReference type="STRING" id="320778.ABT57_01615"/>
<evidence type="ECO:0000313" key="3">
    <source>
        <dbReference type="Proteomes" id="UP000035909"/>
    </source>
</evidence>
<gene>
    <name evidence="2" type="ORF">ABT57_01615</name>
</gene>
<keyword evidence="2" id="KW-0315">Glutamine amidotransferase</keyword>
<dbReference type="GO" id="GO:0006355">
    <property type="term" value="P:regulation of DNA-templated transcription"/>
    <property type="evidence" value="ECO:0007669"/>
    <property type="project" value="TreeGrafter"/>
</dbReference>
<accession>A0A0J1HIR1</accession>
<dbReference type="InterPro" id="IPR029062">
    <property type="entry name" value="Class_I_gatase-like"/>
</dbReference>
<dbReference type="EMBL" id="LDOU01000002">
    <property type="protein sequence ID" value="KLV11475.1"/>
    <property type="molecule type" value="Genomic_DNA"/>
</dbReference>
<protein>
    <submittedName>
        <fullName evidence="2">Glutamine amidotransferase</fullName>
    </submittedName>
</protein>
<keyword evidence="3" id="KW-1185">Reference proteome</keyword>
<name>A0A0J1HIR1_9GAMM</name>
<evidence type="ECO:0000313" key="2">
    <source>
        <dbReference type="EMBL" id="KLV11475.1"/>
    </source>
</evidence>
<keyword evidence="2" id="KW-0808">Transferase</keyword>
<dbReference type="Proteomes" id="UP000035909">
    <property type="component" value="Unassembled WGS sequence"/>
</dbReference>
<organism evidence="2 3">
    <name type="scientific">Photobacterium ganghwense</name>
    <dbReference type="NCBI Taxonomy" id="320778"/>
    <lineage>
        <taxon>Bacteria</taxon>
        <taxon>Pseudomonadati</taxon>
        <taxon>Pseudomonadota</taxon>
        <taxon>Gammaproteobacteria</taxon>
        <taxon>Vibrionales</taxon>
        <taxon>Vibrionaceae</taxon>
        <taxon>Photobacterium</taxon>
    </lineage>
</organism>
<evidence type="ECO:0000259" key="1">
    <source>
        <dbReference type="Pfam" id="PF01965"/>
    </source>
</evidence>
<feature type="domain" description="DJ-1/PfpI" evidence="1">
    <location>
        <begin position="3"/>
        <end position="169"/>
    </location>
</feature>
<dbReference type="InterPro" id="IPR052158">
    <property type="entry name" value="INH-QAR"/>
</dbReference>
<dbReference type="RefSeq" id="WP_047883434.1">
    <property type="nucleotide sequence ID" value="NZ_CP071325.1"/>
</dbReference>
<dbReference type="PANTHER" id="PTHR43130:SF14">
    <property type="entry name" value="DJ-1_PFPI DOMAIN-CONTAINING PROTEIN"/>
    <property type="match status" value="1"/>
</dbReference>
<proteinExistence type="predicted"/>
<dbReference type="OrthoDB" id="9803764at2"/>